<proteinExistence type="predicted"/>
<dbReference type="EMBL" id="CM007647">
    <property type="protein sequence ID" value="ONM06163.1"/>
    <property type="molecule type" value="Genomic_DNA"/>
</dbReference>
<sequence>MSRAGVRGFSMRSCLITMSSGCLIPCRLSFFYKQKSTNNKGSFGTQDSQNTVIEKAGLECPCHWNPTRMRKKNIGMQDTKERKHEVVPHAYFPSKLLWRMHSIGILEDWTGFNPLFQRLL</sequence>
<organism evidence="1">
    <name type="scientific">Zea mays</name>
    <name type="common">Maize</name>
    <dbReference type="NCBI Taxonomy" id="4577"/>
    <lineage>
        <taxon>Eukaryota</taxon>
        <taxon>Viridiplantae</taxon>
        <taxon>Streptophyta</taxon>
        <taxon>Embryophyta</taxon>
        <taxon>Tracheophyta</taxon>
        <taxon>Spermatophyta</taxon>
        <taxon>Magnoliopsida</taxon>
        <taxon>Liliopsida</taxon>
        <taxon>Poales</taxon>
        <taxon>Poaceae</taxon>
        <taxon>PACMAD clade</taxon>
        <taxon>Panicoideae</taxon>
        <taxon>Andropogonodae</taxon>
        <taxon>Andropogoneae</taxon>
        <taxon>Tripsacinae</taxon>
        <taxon>Zea</taxon>
    </lineage>
</organism>
<accession>A0A1D6KUB3</accession>
<gene>
    <name evidence="1" type="ORF">ZEAMMB73_Zm00001d032830</name>
</gene>
<reference evidence="1" key="1">
    <citation type="submission" date="2015-12" db="EMBL/GenBank/DDBJ databases">
        <title>Update maize B73 reference genome by single molecule sequencing technologies.</title>
        <authorList>
            <consortium name="Maize Genome Sequencing Project"/>
            <person name="Ware D."/>
        </authorList>
    </citation>
    <scope>NUCLEOTIDE SEQUENCE [LARGE SCALE GENOMIC DNA]</scope>
    <source>
        <tissue evidence="1">Seedling</tissue>
    </source>
</reference>
<evidence type="ECO:0000313" key="1">
    <source>
        <dbReference type="EMBL" id="ONM06163.1"/>
    </source>
</evidence>
<name>A0A1D6KUB3_MAIZE</name>
<dbReference type="AlphaFoldDB" id="A0A1D6KUB3"/>
<protein>
    <submittedName>
        <fullName evidence="1">Ubiquitin-conjugating enzyme E2 4</fullName>
    </submittedName>
</protein>